<dbReference type="GO" id="GO:0051607">
    <property type="term" value="P:defense response to virus"/>
    <property type="evidence" value="ECO:0007669"/>
    <property type="project" value="UniProtKB-KW"/>
</dbReference>
<dbReference type="SUPFAM" id="SSF81301">
    <property type="entry name" value="Nucleotidyltransferase"/>
    <property type="match status" value="1"/>
</dbReference>
<accession>A0A2M8M9A5</accession>
<reference evidence="2 3" key="1">
    <citation type="submission" date="2017-11" db="EMBL/GenBank/DDBJ databases">
        <title>Genome sequencing of Prevotella intermedia KCOM 1779.</title>
        <authorList>
            <person name="Kook J.-K."/>
            <person name="Park S.-N."/>
            <person name="Lim Y.K."/>
        </authorList>
    </citation>
    <scope>NUCLEOTIDE SEQUENCE [LARGE SCALE GENOMIC DNA]</scope>
    <source>
        <strain evidence="2 3">KCOM 1779</strain>
    </source>
</reference>
<evidence type="ECO:0000313" key="3">
    <source>
        <dbReference type="Proteomes" id="UP000228641"/>
    </source>
</evidence>
<keyword evidence="2" id="KW-0808">Transferase</keyword>
<dbReference type="InterPro" id="IPR043519">
    <property type="entry name" value="NT_sf"/>
</dbReference>
<dbReference type="RefSeq" id="WP_100189684.1">
    <property type="nucleotide sequence ID" value="NZ_PGGD01000001.1"/>
</dbReference>
<evidence type="ECO:0000256" key="1">
    <source>
        <dbReference type="ARBA" id="ARBA00023118"/>
    </source>
</evidence>
<dbReference type="Pfam" id="PF18144">
    <property type="entry name" value="SMODS"/>
    <property type="match status" value="1"/>
</dbReference>
<proteinExistence type="predicted"/>
<comment type="caution">
    <text evidence="2">The sequence shown here is derived from an EMBL/GenBank/DDBJ whole genome shotgun (WGS) entry which is preliminary data.</text>
</comment>
<sequence>MAYTVNSSFEDFMRDSVNLDPERTTKARTSRNWLIHQIEELANNGKIPPLYNGTNHIFFGSFARNTKIRPLDDIDIMIMFDAQGCTTDDVAKKIRKTYPIYVNNPDAKLLSDYCDGNILNSRRMIEAIKKELGNIPRYSKAEIHRNQEAVTLQLSSYEWNFDIVPCFYTTTGFYVIPDGKGNWKGTDPRIDQNRVTQANQQVNGALLPAIRLMKYWKKEHWGDEVSSYLFENLMIDWANSLYSFPMTYPQLVKSALDGLSSLIMRDCYDPKGFQGSINDLDLYDRRRLAIMASQDASEASTAIQYEQNYMTEAAINKWIKIFGNEFPKYGKK</sequence>
<dbReference type="GO" id="GO:0016779">
    <property type="term" value="F:nucleotidyltransferase activity"/>
    <property type="evidence" value="ECO:0007669"/>
    <property type="project" value="InterPro"/>
</dbReference>
<gene>
    <name evidence="2" type="ORF">CUB97_05655</name>
</gene>
<keyword evidence="1" id="KW-0051">Antiviral defense</keyword>
<organism evidence="2 3">
    <name type="scientific">Prevotella intermedia</name>
    <dbReference type="NCBI Taxonomy" id="28131"/>
    <lineage>
        <taxon>Bacteria</taxon>
        <taxon>Pseudomonadati</taxon>
        <taxon>Bacteroidota</taxon>
        <taxon>Bacteroidia</taxon>
        <taxon>Bacteroidales</taxon>
        <taxon>Prevotellaceae</taxon>
        <taxon>Prevotella</taxon>
    </lineage>
</organism>
<evidence type="ECO:0000313" key="2">
    <source>
        <dbReference type="EMBL" id="PJF00770.1"/>
    </source>
</evidence>
<dbReference type="Proteomes" id="UP000228641">
    <property type="component" value="Unassembled WGS sequence"/>
</dbReference>
<dbReference type="InterPro" id="IPR006116">
    <property type="entry name" value="NT_2-5OAS_ClassI-CCAase"/>
</dbReference>
<dbReference type="AlphaFoldDB" id="A0A2M8M9A5"/>
<protein>
    <submittedName>
        <fullName evidence="2">Nucleotidyltransferase</fullName>
    </submittedName>
</protein>
<name>A0A2M8M9A5_PREIN</name>
<dbReference type="Gene3D" id="3.30.460.90">
    <property type="match status" value="1"/>
</dbReference>
<dbReference type="CDD" id="cd05400">
    <property type="entry name" value="NT_2-5OAS_ClassI-CCAase"/>
    <property type="match status" value="1"/>
</dbReference>
<dbReference type="EMBL" id="PGGD01000001">
    <property type="protein sequence ID" value="PJF00770.1"/>
    <property type="molecule type" value="Genomic_DNA"/>
</dbReference>